<comment type="subcellular location">
    <subcellularLocation>
        <location evidence="1">Secreted</location>
    </subcellularLocation>
</comment>
<dbReference type="PANTHER" id="PTHR11691">
    <property type="entry name" value="TYPE I INTERFERON"/>
    <property type="match status" value="1"/>
</dbReference>
<reference evidence="7" key="2">
    <citation type="submission" date="2025-08" db="UniProtKB">
        <authorList>
            <consortium name="Ensembl"/>
        </authorList>
    </citation>
    <scope>IDENTIFICATION</scope>
</reference>
<reference evidence="7 8" key="1">
    <citation type="submission" date="2020-10" db="EMBL/GenBank/DDBJ databases">
        <title>Pygocentrus nattereri (red-bellied piranha) genome, fPygNat1, primary haplotype.</title>
        <authorList>
            <person name="Myers G."/>
            <person name="Meyer A."/>
            <person name="Karagic N."/>
            <person name="Pippel M."/>
            <person name="Winkler S."/>
            <person name="Tracey A."/>
            <person name="Wood J."/>
            <person name="Formenti G."/>
            <person name="Howe K."/>
            <person name="Fedrigo O."/>
            <person name="Jarvis E.D."/>
        </authorList>
    </citation>
    <scope>NUCLEOTIDE SEQUENCE [LARGE SCALE GENOMIC DNA]</scope>
</reference>
<dbReference type="InterPro" id="IPR000471">
    <property type="entry name" value="Interferon_alpha/beta/delta"/>
</dbReference>
<dbReference type="PANTHER" id="PTHR11691:SF62">
    <property type="entry name" value="INTERFERON PHI 2-RELATED"/>
    <property type="match status" value="1"/>
</dbReference>
<organism evidence="7 8">
    <name type="scientific">Pygocentrus nattereri</name>
    <name type="common">Red-bellied piranha</name>
    <dbReference type="NCBI Taxonomy" id="42514"/>
    <lineage>
        <taxon>Eukaryota</taxon>
        <taxon>Metazoa</taxon>
        <taxon>Chordata</taxon>
        <taxon>Craniata</taxon>
        <taxon>Vertebrata</taxon>
        <taxon>Euteleostomi</taxon>
        <taxon>Actinopterygii</taxon>
        <taxon>Neopterygii</taxon>
        <taxon>Teleostei</taxon>
        <taxon>Ostariophysi</taxon>
        <taxon>Characiformes</taxon>
        <taxon>Characoidei</taxon>
        <taxon>Pygocentrus</taxon>
    </lineage>
</organism>
<evidence type="ECO:0000256" key="2">
    <source>
        <dbReference type="ARBA" id="ARBA00022514"/>
    </source>
</evidence>
<dbReference type="GO" id="GO:0005126">
    <property type="term" value="F:cytokine receptor binding"/>
    <property type="evidence" value="ECO:0007669"/>
    <property type="project" value="InterPro"/>
</dbReference>
<evidence type="ECO:0000256" key="4">
    <source>
        <dbReference type="ARBA" id="ARBA00023118"/>
    </source>
</evidence>
<dbReference type="Proteomes" id="UP001501920">
    <property type="component" value="Chromosome 1"/>
</dbReference>
<dbReference type="GO" id="GO:0005125">
    <property type="term" value="F:cytokine activity"/>
    <property type="evidence" value="ECO:0007669"/>
    <property type="project" value="UniProtKB-KW"/>
</dbReference>
<dbReference type="GO" id="GO:0051607">
    <property type="term" value="P:defense response to virus"/>
    <property type="evidence" value="ECO:0007669"/>
    <property type="project" value="UniProtKB-KW"/>
</dbReference>
<dbReference type="AlphaFoldDB" id="A0A3B4C8I9"/>
<feature type="signal peptide" evidence="6">
    <location>
        <begin position="1"/>
        <end position="20"/>
    </location>
</feature>
<dbReference type="Pfam" id="PF00143">
    <property type="entry name" value="Interferon"/>
    <property type="match status" value="1"/>
</dbReference>
<evidence type="ECO:0000313" key="8">
    <source>
        <dbReference type="Proteomes" id="UP001501920"/>
    </source>
</evidence>
<evidence type="ECO:0000256" key="5">
    <source>
        <dbReference type="ARBA" id="ARBA00023157"/>
    </source>
</evidence>
<sequence length="197" mass="23291">MALWRFIWHTTLLCIVQVCSMPTKCKFQRRLVETCYHLLETMGGTFPLQCLEDNVSVTFPTGVFKSSPRQQTTAIEKSFYITLKYIDSMFDNDGIPDQWTTQDKLENFHHIIFRLIEENSCIMDKTQESLDDFFSREASLRAYFDKIATVLKEKGFQYCAWEFARKEILRALQFILKEDFHSTWARHDSGAKHEFLK</sequence>
<dbReference type="STRING" id="42514.ENSPNAP00000007500"/>
<evidence type="ECO:0000256" key="1">
    <source>
        <dbReference type="ARBA" id="ARBA00004613"/>
    </source>
</evidence>
<keyword evidence="8" id="KW-1185">Reference proteome</keyword>
<dbReference type="OMA" id="QYCAWEF"/>
<dbReference type="GeneTree" id="ENSGT01150000287323"/>
<protein>
    <submittedName>
        <fullName evidence="7">Uncharacterized protein</fullName>
    </submittedName>
</protein>
<dbReference type="Gene3D" id="1.20.1250.10">
    <property type="match status" value="1"/>
</dbReference>
<dbReference type="Ensembl" id="ENSPNAT00000001734.2">
    <property type="protein sequence ID" value="ENSPNAP00000007500.1"/>
    <property type="gene ID" value="ENSPNAG00000013310.2"/>
</dbReference>
<evidence type="ECO:0000256" key="6">
    <source>
        <dbReference type="SAM" id="SignalP"/>
    </source>
</evidence>
<keyword evidence="6" id="KW-0732">Signal</keyword>
<name>A0A3B4C8I9_PYGNA</name>
<dbReference type="GO" id="GO:0005615">
    <property type="term" value="C:extracellular space"/>
    <property type="evidence" value="ECO:0007669"/>
    <property type="project" value="UniProtKB-KW"/>
</dbReference>
<reference evidence="7" key="3">
    <citation type="submission" date="2025-09" db="UniProtKB">
        <authorList>
            <consortium name="Ensembl"/>
        </authorList>
    </citation>
    <scope>IDENTIFICATION</scope>
</reference>
<keyword evidence="3" id="KW-0964">Secreted</keyword>
<dbReference type="SUPFAM" id="SSF47266">
    <property type="entry name" value="4-helical cytokines"/>
    <property type="match status" value="1"/>
</dbReference>
<keyword evidence="2" id="KW-0202">Cytokine</keyword>
<evidence type="ECO:0000256" key="3">
    <source>
        <dbReference type="ARBA" id="ARBA00022525"/>
    </source>
</evidence>
<keyword evidence="4" id="KW-0051">Antiviral defense</keyword>
<evidence type="ECO:0000313" key="7">
    <source>
        <dbReference type="Ensembl" id="ENSPNAP00000007500.1"/>
    </source>
</evidence>
<feature type="chain" id="PRO_5017378409" evidence="6">
    <location>
        <begin position="21"/>
        <end position="197"/>
    </location>
</feature>
<dbReference type="InterPro" id="IPR009079">
    <property type="entry name" value="4_helix_cytokine-like_core"/>
</dbReference>
<keyword evidence="5" id="KW-1015">Disulfide bond</keyword>
<proteinExistence type="predicted"/>
<accession>A0A3B4C8I9</accession>